<organism evidence="1 2">
    <name type="scientific">Caerostris extrusa</name>
    <name type="common">Bark spider</name>
    <name type="synonym">Caerostris bankana</name>
    <dbReference type="NCBI Taxonomy" id="172846"/>
    <lineage>
        <taxon>Eukaryota</taxon>
        <taxon>Metazoa</taxon>
        <taxon>Ecdysozoa</taxon>
        <taxon>Arthropoda</taxon>
        <taxon>Chelicerata</taxon>
        <taxon>Arachnida</taxon>
        <taxon>Araneae</taxon>
        <taxon>Araneomorphae</taxon>
        <taxon>Entelegynae</taxon>
        <taxon>Araneoidea</taxon>
        <taxon>Araneidae</taxon>
        <taxon>Caerostris</taxon>
    </lineage>
</organism>
<comment type="caution">
    <text evidence="1">The sequence shown here is derived from an EMBL/GenBank/DDBJ whole genome shotgun (WGS) entry which is preliminary data.</text>
</comment>
<dbReference type="Proteomes" id="UP001054945">
    <property type="component" value="Unassembled WGS sequence"/>
</dbReference>
<name>A0AAV4NP81_CAEEX</name>
<dbReference type="EMBL" id="BPLR01021122">
    <property type="protein sequence ID" value="GIX86243.1"/>
    <property type="molecule type" value="Genomic_DNA"/>
</dbReference>
<dbReference type="AlphaFoldDB" id="A0AAV4NP81"/>
<proteinExistence type="predicted"/>
<gene>
    <name evidence="1" type="ORF">CEXT_743681</name>
</gene>
<sequence>MEITYESSMGITYESSMEITYESPMWISPVDGSSMEIIYESPIWRIVYGKPNKAFYGKYVRTYAESRKDISALNLEVFFSPRGLCVLFDSAPSSVPREPVCPLMIVIVLRFCQTDILIDFSQRLIRISDARNAILTVFVVEIRGMHTHECKGGRTLRGMYFVCKITSDVLKLLQEGY</sequence>
<reference evidence="1 2" key="1">
    <citation type="submission" date="2021-06" db="EMBL/GenBank/DDBJ databases">
        <title>Caerostris extrusa draft genome.</title>
        <authorList>
            <person name="Kono N."/>
            <person name="Arakawa K."/>
        </authorList>
    </citation>
    <scope>NUCLEOTIDE SEQUENCE [LARGE SCALE GENOMIC DNA]</scope>
</reference>
<protein>
    <submittedName>
        <fullName evidence="1">Uncharacterized protein</fullName>
    </submittedName>
</protein>
<accession>A0AAV4NP81</accession>
<evidence type="ECO:0000313" key="2">
    <source>
        <dbReference type="Proteomes" id="UP001054945"/>
    </source>
</evidence>
<evidence type="ECO:0000313" key="1">
    <source>
        <dbReference type="EMBL" id="GIX86243.1"/>
    </source>
</evidence>
<keyword evidence="2" id="KW-1185">Reference proteome</keyword>